<evidence type="ECO:0000259" key="2">
    <source>
        <dbReference type="Pfam" id="PF00108"/>
    </source>
</evidence>
<dbReference type="AlphaFoldDB" id="A0AAD1FZZ6"/>
<dbReference type="NCBIfam" id="NF006102">
    <property type="entry name" value="PRK08256.1"/>
    <property type="match status" value="1"/>
</dbReference>
<evidence type="ECO:0000313" key="7">
    <source>
        <dbReference type="Proteomes" id="UP000276029"/>
    </source>
</evidence>
<reference evidence="5 7" key="2">
    <citation type="submission" date="2018-10" db="EMBL/GenBank/DDBJ databases">
        <title>Genomic Encyclopedia of Type Strains, Phase IV (KMG-IV): sequencing the most valuable type-strain genomes for metagenomic binning, comparative biology and taxonomic classification.</title>
        <authorList>
            <person name="Goeker M."/>
        </authorList>
    </citation>
    <scope>NUCLEOTIDE SEQUENCE [LARGE SCALE GENOMIC DNA]</scope>
    <source>
        <strain evidence="5 7">DSM 19791</strain>
    </source>
</reference>
<dbReference type="Gene3D" id="3.40.47.10">
    <property type="match status" value="1"/>
</dbReference>
<keyword evidence="1" id="KW-0808">Transferase</keyword>
<dbReference type="GO" id="GO:0003988">
    <property type="term" value="F:acetyl-CoA C-acyltransferase activity"/>
    <property type="evidence" value="ECO:0007669"/>
    <property type="project" value="UniProtKB-ARBA"/>
</dbReference>
<dbReference type="InterPro" id="IPR055140">
    <property type="entry name" value="Thiolase_C_2"/>
</dbReference>
<dbReference type="RefSeq" id="WP_121053260.1">
    <property type="nucleotide sequence ID" value="NZ_AP018711.1"/>
</dbReference>
<proteinExistence type="predicted"/>
<feature type="domain" description="Thiolase C-terminal" evidence="3">
    <location>
        <begin position="263"/>
        <end position="379"/>
    </location>
</feature>
<protein>
    <submittedName>
        <fullName evidence="5">Acetyl-CoA acetyltransferase</fullName>
    </submittedName>
    <submittedName>
        <fullName evidence="4">Lipid-transfer protein Ltp1/thiolase</fullName>
    </submittedName>
</protein>
<reference evidence="4 6" key="1">
    <citation type="submission" date="2018-06" db="EMBL/GenBank/DDBJ databases">
        <title>Complete Genome Sequence of the Microcystin-Degrading Bacterium Sphingosinicella microcystinivorans Strain B-9.</title>
        <authorList>
            <person name="Jin H."/>
            <person name="Nishizawa T."/>
            <person name="Guo Y."/>
            <person name="Nishizawa A."/>
            <person name="Park H."/>
            <person name="Kato H."/>
            <person name="Tsuji K."/>
            <person name="Harada K."/>
        </authorList>
    </citation>
    <scope>NUCLEOTIDE SEQUENCE [LARGE SCALE GENOMIC DNA]</scope>
    <source>
        <strain evidence="4 6">B9</strain>
    </source>
</reference>
<dbReference type="PROSITE" id="PS00098">
    <property type="entry name" value="THIOLASE_1"/>
    <property type="match status" value="1"/>
</dbReference>
<accession>A0AAD1FZZ6</accession>
<dbReference type="Proteomes" id="UP000276029">
    <property type="component" value="Unassembled WGS sequence"/>
</dbReference>
<dbReference type="Pfam" id="PF22691">
    <property type="entry name" value="Thiolase_C_1"/>
    <property type="match status" value="1"/>
</dbReference>
<evidence type="ECO:0000313" key="6">
    <source>
        <dbReference type="Proteomes" id="UP000275727"/>
    </source>
</evidence>
<dbReference type="KEGG" id="smic:SmB9_09260"/>
<sequence length="391" mass="41297">MAKVCVAGIGMTRFTKVSAPVPYERSGAEAARAALADAGLAMTDIDLAVASYAMGETCSGQVALYALGLHGVPIVNVSNACASGSTALYLARQAILSGEADAVLAVGFEQMGRQFIRGFPDRTLPVGWIDDRTRELVGVDADVSTVGWFAGAGREYLDKTGYDTRIFAEVAAKARRHAHHNPNAAFRDLLTVEEILESKLIVDPLTKFECSAPTNGGAAVILTSMDFAKRRGLRTDVRLSAQKMRTDSPSAQDEKSMIKVVGFDMVKQCVADLYEATGVGPEDLDIVELHDCFASNEVISYEALGLVPEGEGGRMALDGDNSYGGRYVVNPSGGLIGKGHPIGATGVAQCVELTTQLRGEAGPRQVEVARLALQHNIGLGGACVVGLYERA</sequence>
<evidence type="ECO:0000256" key="1">
    <source>
        <dbReference type="ARBA" id="ARBA00022679"/>
    </source>
</evidence>
<evidence type="ECO:0000313" key="4">
    <source>
        <dbReference type="EMBL" id="BBE33268.1"/>
    </source>
</evidence>
<dbReference type="PANTHER" id="PTHR42870">
    <property type="entry name" value="ACETYL-COA C-ACETYLTRANSFERASE"/>
    <property type="match status" value="1"/>
</dbReference>
<dbReference type="PIRSF" id="PIRSF000429">
    <property type="entry name" value="Ac-CoA_Ac_transf"/>
    <property type="match status" value="1"/>
</dbReference>
<dbReference type="InterPro" id="IPR020615">
    <property type="entry name" value="Thiolase_acyl_enz_int_AS"/>
</dbReference>
<keyword evidence="7" id="KW-1185">Reference proteome</keyword>
<dbReference type="InterPro" id="IPR016039">
    <property type="entry name" value="Thiolase-like"/>
</dbReference>
<dbReference type="Pfam" id="PF00108">
    <property type="entry name" value="Thiolase_N"/>
    <property type="match status" value="1"/>
</dbReference>
<evidence type="ECO:0000313" key="5">
    <source>
        <dbReference type="EMBL" id="RKS85442.1"/>
    </source>
</evidence>
<feature type="domain" description="Thiolase N-terminal" evidence="2">
    <location>
        <begin position="5"/>
        <end position="220"/>
    </location>
</feature>
<dbReference type="InterPro" id="IPR002155">
    <property type="entry name" value="Thiolase"/>
</dbReference>
<dbReference type="PANTHER" id="PTHR42870:SF1">
    <property type="entry name" value="NON-SPECIFIC LIPID-TRANSFER PROTEIN-LIKE 2"/>
    <property type="match status" value="1"/>
</dbReference>
<name>A0AAD1FZZ6_SPHMI</name>
<dbReference type="EMBL" id="AP018711">
    <property type="protein sequence ID" value="BBE33268.1"/>
    <property type="molecule type" value="Genomic_DNA"/>
</dbReference>
<gene>
    <name evidence="5" type="ORF">DFR51_3360</name>
    <name evidence="4" type="ORF">SmB9_09260</name>
</gene>
<dbReference type="EMBL" id="RBWX01000011">
    <property type="protein sequence ID" value="RKS85442.1"/>
    <property type="molecule type" value="Genomic_DNA"/>
</dbReference>
<evidence type="ECO:0000259" key="3">
    <source>
        <dbReference type="Pfam" id="PF22691"/>
    </source>
</evidence>
<dbReference type="CDD" id="cd00829">
    <property type="entry name" value="SCP-x_thiolase"/>
    <property type="match status" value="1"/>
</dbReference>
<dbReference type="Proteomes" id="UP000275727">
    <property type="component" value="Chromosome"/>
</dbReference>
<dbReference type="SUPFAM" id="SSF53901">
    <property type="entry name" value="Thiolase-like"/>
    <property type="match status" value="1"/>
</dbReference>
<dbReference type="InterPro" id="IPR020616">
    <property type="entry name" value="Thiolase_N"/>
</dbReference>
<organism evidence="4 6">
    <name type="scientific">Sphingosinicella microcystinivorans</name>
    <dbReference type="NCBI Taxonomy" id="335406"/>
    <lineage>
        <taxon>Bacteria</taxon>
        <taxon>Pseudomonadati</taxon>
        <taxon>Pseudomonadota</taxon>
        <taxon>Alphaproteobacteria</taxon>
        <taxon>Sphingomonadales</taxon>
        <taxon>Sphingosinicellaceae</taxon>
        <taxon>Sphingosinicella</taxon>
    </lineage>
</organism>